<name>A0A3F3GS17_9LACO</name>
<keyword evidence="3" id="KW-1185">Reference proteome</keyword>
<dbReference type="EMBL" id="DF968063">
    <property type="protein sequence ID" value="GAP02424.1"/>
    <property type="molecule type" value="Genomic_DNA"/>
</dbReference>
<dbReference type="InterPro" id="IPR006640">
    <property type="entry name" value="SprT-like_domain"/>
</dbReference>
<feature type="domain" description="SprT-like" evidence="1">
    <location>
        <begin position="35"/>
        <end position="175"/>
    </location>
</feature>
<dbReference type="Pfam" id="PF10263">
    <property type="entry name" value="SprT-like"/>
    <property type="match status" value="1"/>
</dbReference>
<protein>
    <submittedName>
        <fullName evidence="2">Protein SprT-like</fullName>
    </submittedName>
</protein>
<reference evidence="2 3" key="1">
    <citation type="journal article" date="2015" name="BMC Genomics">
        <title>Comparative genomics of Fructobacillus spp. and Leuconostoc spp. reveals niche-specific evolution of Fructobacillus spp.</title>
        <authorList>
            <person name="Endo A."/>
            <person name="Tanizawa Y."/>
            <person name="Tanaka N."/>
            <person name="Maeno S."/>
            <person name="Kumar H."/>
            <person name="Shiwa Y."/>
            <person name="Okada S."/>
            <person name="Yoshikawa H."/>
            <person name="Dicks L."/>
            <person name="Nakagawa J."/>
            <person name="Arita M."/>
        </authorList>
    </citation>
    <scope>NUCLEOTIDE SEQUENCE [LARGE SCALE GENOMIC DNA]</scope>
    <source>
        <strain evidence="2 3">DSM 15468</strain>
    </source>
</reference>
<proteinExistence type="predicted"/>
<accession>A0A3F3GS17</accession>
<evidence type="ECO:0000313" key="2">
    <source>
        <dbReference type="EMBL" id="GAP02424.1"/>
    </source>
</evidence>
<dbReference type="NCBIfam" id="NF003339">
    <property type="entry name" value="PRK04351.1"/>
    <property type="match status" value="1"/>
</dbReference>
<evidence type="ECO:0000313" key="3">
    <source>
        <dbReference type="Proteomes" id="UP000061227"/>
    </source>
</evidence>
<dbReference type="Proteomes" id="UP000061227">
    <property type="component" value="Unassembled WGS sequence"/>
</dbReference>
<evidence type="ECO:0000259" key="1">
    <source>
        <dbReference type="SMART" id="SM00731"/>
    </source>
</evidence>
<dbReference type="SMART" id="SM00731">
    <property type="entry name" value="SprT"/>
    <property type="match status" value="1"/>
</dbReference>
<dbReference type="AlphaFoldDB" id="A0A3F3GS17"/>
<dbReference type="GO" id="GO:0006950">
    <property type="term" value="P:response to stress"/>
    <property type="evidence" value="ECO:0007669"/>
    <property type="project" value="UniProtKB-ARBA"/>
</dbReference>
<dbReference type="STRING" id="220714.SAMN05660469_0376"/>
<gene>
    <name evidence="2" type="ORF">FPFC_013040</name>
</gene>
<sequence>MFIKRKQQPTQSHKHAAVKNAGEVQTGALANLDEADLQAFVERVSLEFFGQPFRHRAVYNSRLQTTGGRYHLKDHHIDFNPKMAHRSDFIGIVKHELTHYHLHLAQRGYQHRDADFKRLLAQVGGSRYAPAIRPAKQQPFRWHYQCTNGHDFYRKRRVDTDRYRCGQCRSRLRLVEKMVPGLED</sequence>
<organism evidence="2 3">
    <name type="scientific">Fructobacillus pseudoficulneus</name>
    <dbReference type="NCBI Taxonomy" id="220714"/>
    <lineage>
        <taxon>Bacteria</taxon>
        <taxon>Bacillati</taxon>
        <taxon>Bacillota</taxon>
        <taxon>Bacilli</taxon>
        <taxon>Lactobacillales</taxon>
        <taxon>Lactobacillaceae</taxon>
        <taxon>Fructobacillus</taxon>
    </lineage>
</organism>